<dbReference type="InterPro" id="IPR000504">
    <property type="entry name" value="RRM_dom"/>
</dbReference>
<dbReference type="Proteomes" id="UP001214638">
    <property type="component" value="Unassembled WGS sequence"/>
</dbReference>
<dbReference type="AlphaFoldDB" id="A0AAD9PJ69"/>
<dbReference type="PROSITE" id="PS50102">
    <property type="entry name" value="RRM"/>
    <property type="match status" value="2"/>
</dbReference>
<feature type="domain" description="RRM" evidence="2">
    <location>
        <begin position="9"/>
        <end position="84"/>
    </location>
</feature>
<keyword evidence="1" id="KW-0694">RNA-binding</keyword>
<dbReference type="GeneID" id="94337346"/>
<proteinExistence type="predicted"/>
<accession>A0AAD9PJ69</accession>
<dbReference type="Pfam" id="PF00076">
    <property type="entry name" value="RRM_1"/>
    <property type="match status" value="2"/>
</dbReference>
<feature type="domain" description="RRM" evidence="2">
    <location>
        <begin position="115"/>
        <end position="188"/>
    </location>
</feature>
<sequence>MLLQYTFSNLIYVRNISPDVTEQTIRDFFKECDEIVSIDFKRFEHSSRRYCIIEFKTSAGITRASLLNGSLMQGCLLEISVTDPTINQDKQKDLESRQYGYRIGNSDVEDDSHSRTIKVSNLPPSFDRIDVYTLFGNIGNIVSCTIETSDGIRFALVDFSSAFDANEALRLNGTTVSDHCLKIAKVVARQLDMPMPMHAMNDNNPTGVNEPVRSAVMNEKLAKVLEMRERIYRKISTRTQGNNGNSDVGSNTWWSRRSESKNRMRHRRSIVVARDIHDTDMHHDQDTRIRDGTVLTITNRAAGPEPADAHQAVGGPLATIGVPKPIAQVEPEGDVNYTKIPTLLQRPHGYFGNARFTHVIFSNLVINLACTALGHFSSKCLVMGD</sequence>
<name>A0AAD9PJ69_9APIC</name>
<protein>
    <submittedName>
        <fullName evidence="3">Bifunctional RNA-binding domain superfamily/RNA recognition motif domain/Nucleotide-binding alpha-beta plait domain superfamily</fullName>
    </submittedName>
</protein>
<evidence type="ECO:0000313" key="4">
    <source>
        <dbReference type="Proteomes" id="UP001214638"/>
    </source>
</evidence>
<dbReference type="PANTHER" id="PTHR32343:SF22">
    <property type="entry name" value="LD29830P"/>
    <property type="match status" value="1"/>
</dbReference>
<evidence type="ECO:0000259" key="2">
    <source>
        <dbReference type="PROSITE" id="PS50102"/>
    </source>
</evidence>
<dbReference type="SMART" id="SM00360">
    <property type="entry name" value="RRM"/>
    <property type="match status" value="2"/>
</dbReference>
<comment type="caution">
    <text evidence="3">The sequence shown here is derived from an EMBL/GenBank/DDBJ whole genome shotgun (WGS) entry which is preliminary data.</text>
</comment>
<dbReference type="RefSeq" id="XP_067802216.1">
    <property type="nucleotide sequence ID" value="XM_067948065.1"/>
</dbReference>
<dbReference type="EMBL" id="JALLKP010000004">
    <property type="protein sequence ID" value="KAK2195373.1"/>
    <property type="molecule type" value="Genomic_DNA"/>
</dbReference>
<dbReference type="PANTHER" id="PTHR32343">
    <property type="entry name" value="SERINE/ARGININE-RICH SPLICING FACTOR"/>
    <property type="match status" value="1"/>
</dbReference>
<keyword evidence="4" id="KW-1185">Reference proteome</keyword>
<reference evidence="3" key="1">
    <citation type="journal article" date="2023" name="Nat. Microbiol.">
        <title>Babesia duncani multi-omics identifies virulence factors and drug targets.</title>
        <authorList>
            <person name="Singh P."/>
            <person name="Lonardi S."/>
            <person name="Liang Q."/>
            <person name="Vydyam P."/>
            <person name="Khabirova E."/>
            <person name="Fang T."/>
            <person name="Gihaz S."/>
            <person name="Thekkiniath J."/>
            <person name="Munshi M."/>
            <person name="Abel S."/>
            <person name="Ciampossin L."/>
            <person name="Batugedara G."/>
            <person name="Gupta M."/>
            <person name="Lu X.M."/>
            <person name="Lenz T."/>
            <person name="Chakravarty S."/>
            <person name="Cornillot E."/>
            <person name="Hu Y."/>
            <person name="Ma W."/>
            <person name="Gonzalez L.M."/>
            <person name="Sanchez S."/>
            <person name="Estrada K."/>
            <person name="Sanchez-Flores A."/>
            <person name="Montero E."/>
            <person name="Harb O.S."/>
            <person name="Le Roch K.G."/>
            <person name="Mamoun C.B."/>
        </authorList>
    </citation>
    <scope>NUCLEOTIDE SEQUENCE</scope>
    <source>
        <strain evidence="3">WA1</strain>
    </source>
</reference>
<dbReference type="InterPro" id="IPR012677">
    <property type="entry name" value="Nucleotide-bd_a/b_plait_sf"/>
</dbReference>
<dbReference type="GO" id="GO:0003723">
    <property type="term" value="F:RNA binding"/>
    <property type="evidence" value="ECO:0007669"/>
    <property type="project" value="UniProtKB-UniRule"/>
</dbReference>
<dbReference type="Gene3D" id="3.30.70.330">
    <property type="match status" value="2"/>
</dbReference>
<gene>
    <name evidence="3" type="ORF">BdWA1_003049</name>
</gene>
<evidence type="ECO:0000256" key="1">
    <source>
        <dbReference type="PROSITE-ProRule" id="PRU00176"/>
    </source>
</evidence>
<dbReference type="KEGG" id="bdw:94337346"/>
<organism evidence="3 4">
    <name type="scientific">Babesia duncani</name>
    <dbReference type="NCBI Taxonomy" id="323732"/>
    <lineage>
        <taxon>Eukaryota</taxon>
        <taxon>Sar</taxon>
        <taxon>Alveolata</taxon>
        <taxon>Apicomplexa</taxon>
        <taxon>Aconoidasida</taxon>
        <taxon>Piroplasmida</taxon>
        <taxon>Babesiidae</taxon>
        <taxon>Babesia</taxon>
    </lineage>
</organism>
<dbReference type="SUPFAM" id="SSF54928">
    <property type="entry name" value="RNA-binding domain, RBD"/>
    <property type="match status" value="2"/>
</dbReference>
<dbReference type="CDD" id="cd00590">
    <property type="entry name" value="RRM_SF"/>
    <property type="match status" value="2"/>
</dbReference>
<dbReference type="InterPro" id="IPR035979">
    <property type="entry name" value="RBD_domain_sf"/>
</dbReference>
<evidence type="ECO:0000313" key="3">
    <source>
        <dbReference type="EMBL" id="KAK2195373.1"/>
    </source>
</evidence>